<dbReference type="GO" id="GO:0009002">
    <property type="term" value="F:serine-type D-Ala-D-Ala carboxypeptidase activity"/>
    <property type="evidence" value="ECO:0007669"/>
    <property type="project" value="UniProtKB-EC"/>
</dbReference>
<keyword evidence="3" id="KW-0121">Carboxypeptidase</keyword>
<dbReference type="InterPro" id="IPR050491">
    <property type="entry name" value="AmpC-like"/>
</dbReference>
<comment type="caution">
    <text evidence="3">The sequence shown here is derived from an EMBL/GenBank/DDBJ whole genome shotgun (WGS) entry which is preliminary data.</text>
</comment>
<dbReference type="EC" id="3.4.16.4" evidence="3"/>
<feature type="region of interest" description="Disordered" evidence="1">
    <location>
        <begin position="55"/>
        <end position="74"/>
    </location>
</feature>
<dbReference type="RefSeq" id="WP_184876158.1">
    <property type="nucleotide sequence ID" value="NZ_BOOV01000035.1"/>
</dbReference>
<evidence type="ECO:0000313" key="4">
    <source>
        <dbReference type="Proteomes" id="UP000542210"/>
    </source>
</evidence>
<evidence type="ECO:0000259" key="2">
    <source>
        <dbReference type="Pfam" id="PF00144"/>
    </source>
</evidence>
<organism evidence="3 4">
    <name type="scientific">Sphaerisporangium siamense</name>
    <dbReference type="NCBI Taxonomy" id="795645"/>
    <lineage>
        <taxon>Bacteria</taxon>
        <taxon>Bacillati</taxon>
        <taxon>Actinomycetota</taxon>
        <taxon>Actinomycetes</taxon>
        <taxon>Streptosporangiales</taxon>
        <taxon>Streptosporangiaceae</taxon>
        <taxon>Sphaerisporangium</taxon>
    </lineage>
</organism>
<dbReference type="EMBL" id="JACHND010000001">
    <property type="protein sequence ID" value="MBB4698954.1"/>
    <property type="molecule type" value="Genomic_DNA"/>
</dbReference>
<dbReference type="AlphaFoldDB" id="A0A7W7D277"/>
<evidence type="ECO:0000256" key="1">
    <source>
        <dbReference type="SAM" id="MobiDB-lite"/>
    </source>
</evidence>
<feature type="domain" description="Beta-lactamase-related" evidence="2">
    <location>
        <begin position="38"/>
        <end position="350"/>
    </location>
</feature>
<sequence length="365" mass="39234">MIPETHADEVDPLVSNAHRSPARAQTAPERTALQAALDAITAGGVPGALAEARDENGRWTGTSGSNDLHGTPVPPSGRWRVASITKTFVAALILQLTGEGKLRLDDPIARHLPGLLPRGGQITVRMLLNHTSGLADYAATWEDSPRGFRELATTTYTPQQLIDRGTALPPVSAPGGQWSYSNTGYIALGRLAEKITGQSLSHALRNRIFLRHGLSDTFLPTAERTIPGAHLNGHTTDENGHLEDITRSDTSHAWAAGAIISTAADLNRFYSLLMRGEIVPSALVTQMKRTVPGPDLAYGLGLMRLTLPCGKHVWGHTGHIPGYTTYSFHDDHRGLTIAANAMRSHNDTTTAQAITQLLATEFHTT</sequence>
<evidence type="ECO:0000313" key="3">
    <source>
        <dbReference type="EMBL" id="MBB4698954.1"/>
    </source>
</evidence>
<reference evidence="3 4" key="1">
    <citation type="submission" date="2020-08" db="EMBL/GenBank/DDBJ databases">
        <title>Sequencing the genomes of 1000 actinobacteria strains.</title>
        <authorList>
            <person name="Klenk H.-P."/>
        </authorList>
    </citation>
    <scope>NUCLEOTIDE SEQUENCE [LARGE SCALE GENOMIC DNA]</scope>
    <source>
        <strain evidence="3 4">DSM 45784</strain>
    </source>
</reference>
<name>A0A7W7D277_9ACTN</name>
<keyword evidence="4" id="KW-1185">Reference proteome</keyword>
<feature type="compositionally biased region" description="Polar residues" evidence="1">
    <location>
        <begin position="59"/>
        <end position="68"/>
    </location>
</feature>
<keyword evidence="3" id="KW-0378">Hydrolase</keyword>
<dbReference type="Pfam" id="PF00144">
    <property type="entry name" value="Beta-lactamase"/>
    <property type="match status" value="1"/>
</dbReference>
<protein>
    <submittedName>
        <fullName evidence="3">D-alanyl-D-alanine carboxypeptidase</fullName>
        <ecNumber evidence="3">3.4.16.4</ecNumber>
    </submittedName>
</protein>
<dbReference type="SUPFAM" id="SSF56601">
    <property type="entry name" value="beta-lactamase/transpeptidase-like"/>
    <property type="match status" value="1"/>
</dbReference>
<feature type="region of interest" description="Disordered" evidence="1">
    <location>
        <begin position="1"/>
        <end position="30"/>
    </location>
</feature>
<dbReference type="InterPro" id="IPR012338">
    <property type="entry name" value="Beta-lactam/transpept-like"/>
</dbReference>
<dbReference type="PANTHER" id="PTHR46825">
    <property type="entry name" value="D-ALANYL-D-ALANINE-CARBOXYPEPTIDASE/ENDOPEPTIDASE AMPH"/>
    <property type="match status" value="1"/>
</dbReference>
<proteinExistence type="predicted"/>
<dbReference type="Proteomes" id="UP000542210">
    <property type="component" value="Unassembled WGS sequence"/>
</dbReference>
<dbReference type="Gene3D" id="3.40.710.10">
    <property type="entry name" value="DD-peptidase/beta-lactamase superfamily"/>
    <property type="match status" value="1"/>
</dbReference>
<keyword evidence="3" id="KW-0645">Protease</keyword>
<accession>A0A7W7D277</accession>
<dbReference type="PANTHER" id="PTHR46825:SF7">
    <property type="entry name" value="D-ALANYL-D-ALANINE CARBOXYPEPTIDASE"/>
    <property type="match status" value="1"/>
</dbReference>
<gene>
    <name evidence="3" type="ORF">BJ982_000498</name>
</gene>
<dbReference type="InterPro" id="IPR001466">
    <property type="entry name" value="Beta-lactam-related"/>
</dbReference>